<dbReference type="InterPro" id="IPR000477">
    <property type="entry name" value="RT_dom"/>
</dbReference>
<gene>
    <name evidence="2" type="primary">TY3B-I_7</name>
    <name evidence="2" type="ORF">AVEN_239212_1</name>
</gene>
<dbReference type="Pfam" id="PF00078">
    <property type="entry name" value="RVT_1"/>
    <property type="match status" value="1"/>
</dbReference>
<organism evidence="2 3">
    <name type="scientific">Araneus ventricosus</name>
    <name type="common">Orbweaver spider</name>
    <name type="synonym">Epeira ventricosa</name>
    <dbReference type="NCBI Taxonomy" id="182803"/>
    <lineage>
        <taxon>Eukaryota</taxon>
        <taxon>Metazoa</taxon>
        <taxon>Ecdysozoa</taxon>
        <taxon>Arthropoda</taxon>
        <taxon>Chelicerata</taxon>
        <taxon>Arachnida</taxon>
        <taxon>Araneae</taxon>
        <taxon>Araneomorphae</taxon>
        <taxon>Entelegynae</taxon>
        <taxon>Araneoidea</taxon>
        <taxon>Araneidae</taxon>
        <taxon>Araneus</taxon>
    </lineage>
</organism>
<dbReference type="InterPro" id="IPR043128">
    <property type="entry name" value="Rev_trsase/Diguanyl_cyclase"/>
</dbReference>
<dbReference type="OrthoDB" id="6516142at2759"/>
<dbReference type="Gene3D" id="3.10.10.10">
    <property type="entry name" value="HIV Type 1 Reverse Transcriptase, subunit A, domain 1"/>
    <property type="match status" value="1"/>
</dbReference>
<dbReference type="InterPro" id="IPR043502">
    <property type="entry name" value="DNA/RNA_pol_sf"/>
</dbReference>
<accession>A0A4Y2UZH7</accession>
<reference evidence="2 3" key="1">
    <citation type="journal article" date="2019" name="Sci. Rep.">
        <title>Orb-weaving spider Araneus ventricosus genome elucidates the spidroin gene catalogue.</title>
        <authorList>
            <person name="Kono N."/>
            <person name="Nakamura H."/>
            <person name="Ohtoshi R."/>
            <person name="Moran D.A.P."/>
            <person name="Shinohara A."/>
            <person name="Yoshida Y."/>
            <person name="Fujiwara M."/>
            <person name="Mori M."/>
            <person name="Tomita M."/>
            <person name="Arakawa K."/>
        </authorList>
    </citation>
    <scope>NUCLEOTIDE SEQUENCE [LARGE SCALE GENOMIC DNA]</scope>
</reference>
<dbReference type="PANTHER" id="PTHR24559:SF435">
    <property type="entry name" value="RIBONUCLEASE H"/>
    <property type="match status" value="1"/>
</dbReference>
<dbReference type="AlphaFoldDB" id="A0A4Y2UZH7"/>
<name>A0A4Y2UZH7_ARAVE</name>
<protein>
    <submittedName>
        <fullName evidence="2">Transposon Ty3-I Gag-Pol polyprotein</fullName>
    </submittedName>
</protein>
<dbReference type="SUPFAM" id="SSF56672">
    <property type="entry name" value="DNA/RNA polymerases"/>
    <property type="match status" value="1"/>
</dbReference>
<dbReference type="EMBL" id="BGPR01041386">
    <property type="protein sequence ID" value="GBO17651.1"/>
    <property type="molecule type" value="Genomic_DNA"/>
</dbReference>
<evidence type="ECO:0000259" key="1">
    <source>
        <dbReference type="Pfam" id="PF00078"/>
    </source>
</evidence>
<sequence>MVDNGIIEESSGPWASPIVPVKKKDESARLCVDYRKLNDITIKNSSPLPRIDDTLDALTGSQWFSTLDLKSGYWHVDIQPEDKEKTAFTT</sequence>
<dbReference type="InterPro" id="IPR053134">
    <property type="entry name" value="RNA-dir_DNA_polymerase"/>
</dbReference>
<proteinExistence type="predicted"/>
<dbReference type="GO" id="GO:0071897">
    <property type="term" value="P:DNA biosynthetic process"/>
    <property type="evidence" value="ECO:0007669"/>
    <property type="project" value="UniProtKB-ARBA"/>
</dbReference>
<comment type="caution">
    <text evidence="2">The sequence shown here is derived from an EMBL/GenBank/DDBJ whole genome shotgun (WGS) entry which is preliminary data.</text>
</comment>
<feature type="domain" description="Reverse transcriptase" evidence="1">
    <location>
        <begin position="21"/>
        <end position="90"/>
    </location>
</feature>
<keyword evidence="3" id="KW-1185">Reference proteome</keyword>
<dbReference type="Gene3D" id="3.30.70.270">
    <property type="match status" value="1"/>
</dbReference>
<evidence type="ECO:0000313" key="2">
    <source>
        <dbReference type="EMBL" id="GBO17651.1"/>
    </source>
</evidence>
<dbReference type="CDD" id="cd01647">
    <property type="entry name" value="RT_LTR"/>
    <property type="match status" value="1"/>
</dbReference>
<dbReference type="Proteomes" id="UP000499080">
    <property type="component" value="Unassembled WGS sequence"/>
</dbReference>
<evidence type="ECO:0000313" key="3">
    <source>
        <dbReference type="Proteomes" id="UP000499080"/>
    </source>
</evidence>
<dbReference type="PANTHER" id="PTHR24559">
    <property type="entry name" value="TRANSPOSON TY3-I GAG-POL POLYPROTEIN"/>
    <property type="match status" value="1"/>
</dbReference>